<dbReference type="AlphaFoldDB" id="A0A5D3CWN7"/>
<dbReference type="EMBL" id="SSTE01020484">
    <property type="protein sequence ID" value="KAA0034139.1"/>
    <property type="molecule type" value="Genomic_DNA"/>
</dbReference>
<proteinExistence type="inferred from homology"/>
<dbReference type="Pfam" id="PF02536">
    <property type="entry name" value="mTERF"/>
    <property type="match status" value="1"/>
</dbReference>
<evidence type="ECO:0000313" key="6">
    <source>
        <dbReference type="Proteomes" id="UP000321393"/>
    </source>
</evidence>
<dbReference type="Proteomes" id="UP000321393">
    <property type="component" value="Unassembled WGS sequence"/>
</dbReference>
<reference evidence="6 7" key="1">
    <citation type="submission" date="2019-08" db="EMBL/GenBank/DDBJ databases">
        <title>Draft genome sequences of two oriental melons (Cucumis melo L. var makuwa).</title>
        <authorList>
            <person name="Kwon S.-Y."/>
        </authorList>
    </citation>
    <scope>NUCLEOTIDE SEQUENCE [LARGE SCALE GENOMIC DNA]</scope>
    <source>
        <strain evidence="7">cv. Chang Bougi</strain>
        <strain evidence="6">cv. SW 3</strain>
        <tissue evidence="5">Leaf</tissue>
    </source>
</reference>
<evidence type="ECO:0000256" key="1">
    <source>
        <dbReference type="ARBA" id="ARBA00007692"/>
    </source>
</evidence>
<keyword evidence="2" id="KW-0805">Transcription regulation</keyword>
<evidence type="ECO:0000313" key="5">
    <source>
        <dbReference type="EMBL" id="TYK15780.1"/>
    </source>
</evidence>
<keyword evidence="3" id="KW-0809">Transit peptide</keyword>
<evidence type="ECO:0000256" key="3">
    <source>
        <dbReference type="ARBA" id="ARBA00022946"/>
    </source>
</evidence>
<comment type="similarity">
    <text evidence="1">Belongs to the mTERF family.</text>
</comment>
<gene>
    <name evidence="5" type="ORF">E5676_scaffold35G002840</name>
    <name evidence="4" type="ORF">E6C27_scaffold65G001300</name>
</gene>
<comment type="caution">
    <text evidence="5">The sequence shown here is derived from an EMBL/GenBank/DDBJ whole genome shotgun (WGS) entry which is preliminary data.</text>
</comment>
<evidence type="ECO:0000256" key="2">
    <source>
        <dbReference type="ARBA" id="ARBA00022472"/>
    </source>
</evidence>
<dbReference type="EMBL" id="SSTD01008475">
    <property type="protein sequence ID" value="TYK15780.1"/>
    <property type="molecule type" value="Genomic_DNA"/>
</dbReference>
<dbReference type="GO" id="GO:0006353">
    <property type="term" value="P:DNA-templated transcription termination"/>
    <property type="evidence" value="ECO:0007669"/>
    <property type="project" value="UniProtKB-KW"/>
</dbReference>
<keyword evidence="2" id="KW-0804">Transcription</keyword>
<dbReference type="OrthoDB" id="637682at2759"/>
<name>A0A5D3CWN7_CUCMM</name>
<dbReference type="PANTHER" id="PTHR13068">
    <property type="entry name" value="CGI-12 PROTEIN-RELATED"/>
    <property type="match status" value="1"/>
</dbReference>
<accession>A0A5D3CWN7</accession>
<dbReference type="PANTHER" id="PTHR13068:SF31">
    <property type="entry name" value="TRANSCRIPTION TERMINATION FACTOR MTERF2, CHLOROPLASTIC-LIKE"/>
    <property type="match status" value="1"/>
</dbReference>
<evidence type="ECO:0000313" key="7">
    <source>
        <dbReference type="Proteomes" id="UP000321947"/>
    </source>
</evidence>
<dbReference type="InterPro" id="IPR003690">
    <property type="entry name" value="MTERF"/>
</dbReference>
<dbReference type="FunFam" id="1.25.70.10:FF:000001">
    <property type="entry name" value="Mitochondrial transcription termination factor-like"/>
    <property type="match status" value="1"/>
</dbReference>
<dbReference type="InterPro" id="IPR038538">
    <property type="entry name" value="MTERF_sf"/>
</dbReference>
<dbReference type="Gene3D" id="1.25.70.10">
    <property type="entry name" value="Transcription termination factor 3, mitochondrial"/>
    <property type="match status" value="1"/>
</dbReference>
<dbReference type="GO" id="GO:0003676">
    <property type="term" value="F:nucleic acid binding"/>
    <property type="evidence" value="ECO:0007669"/>
    <property type="project" value="InterPro"/>
</dbReference>
<organism evidence="5 7">
    <name type="scientific">Cucumis melo var. makuwa</name>
    <name type="common">Oriental melon</name>
    <dbReference type="NCBI Taxonomy" id="1194695"/>
    <lineage>
        <taxon>Eukaryota</taxon>
        <taxon>Viridiplantae</taxon>
        <taxon>Streptophyta</taxon>
        <taxon>Embryophyta</taxon>
        <taxon>Tracheophyta</taxon>
        <taxon>Spermatophyta</taxon>
        <taxon>Magnoliopsida</taxon>
        <taxon>eudicotyledons</taxon>
        <taxon>Gunneridae</taxon>
        <taxon>Pentapetalae</taxon>
        <taxon>rosids</taxon>
        <taxon>fabids</taxon>
        <taxon>Cucurbitales</taxon>
        <taxon>Cucurbitaceae</taxon>
        <taxon>Benincaseae</taxon>
        <taxon>Cucumis</taxon>
    </lineage>
</organism>
<keyword evidence="2" id="KW-0806">Transcription termination</keyword>
<evidence type="ECO:0000313" key="4">
    <source>
        <dbReference type="EMBL" id="KAA0034139.1"/>
    </source>
</evidence>
<dbReference type="SMART" id="SM00733">
    <property type="entry name" value="Mterf"/>
    <property type="match status" value="7"/>
</dbReference>
<protein>
    <submittedName>
        <fullName evidence="5">Transcription termination factor MTERF5</fullName>
    </submittedName>
</protein>
<dbReference type="Proteomes" id="UP000321947">
    <property type="component" value="Unassembled WGS sequence"/>
</dbReference>
<sequence length="375" mass="42316">MFKISSTFLLHFIQKRSFNTVSTSTLPLPSVSTIQFLTNSCGLFSASPTSKGRKLQFHEKNIQEYEAVICYFKSHGFENSHIAKLVSKQPSILQSIVSTNLKPKFDFLQEIGIVGPLLPKVILSNPGILFRSVNSQLKPTFRLIKEMLESDEKVTVAICRASWILSANSKGTMRSNFDVLVSEGVPSTNIAKMIALNPRSIMRNVGRMIHAVKTVKELGVEPKDRAFVYAVSAVGSMNHSSWKKKINVMKSLGWSEKEIFTAFKRYPLCLTCSEEKMRDVADFCFNTAKLDPGTLISYPVFFNLSVDKRLRPRYKVLEVLKVKNLLKNKKIALTGWFMQGEREFVKNNVVKHLDEIPNLMDIYRGNGASETKSVS</sequence>